<evidence type="ECO:0000313" key="2">
    <source>
        <dbReference type="EMBL" id="GED67794.1"/>
    </source>
</evidence>
<dbReference type="EMBL" id="BJON01000006">
    <property type="protein sequence ID" value="GED67794.1"/>
    <property type="molecule type" value="Genomic_DNA"/>
</dbReference>
<accession>A0ABQ0TK68</accession>
<gene>
    <name evidence="2" type="ORF">BRE01_14960</name>
</gene>
<dbReference type="Proteomes" id="UP000319578">
    <property type="component" value="Unassembled WGS sequence"/>
</dbReference>
<comment type="caution">
    <text evidence="2">The sequence shown here is derived from an EMBL/GenBank/DDBJ whole genome shotgun (WGS) entry which is preliminary data.</text>
</comment>
<keyword evidence="1" id="KW-0812">Transmembrane</keyword>
<organism evidence="2 3">
    <name type="scientific">Brevibacillus reuszeri</name>
    <dbReference type="NCBI Taxonomy" id="54915"/>
    <lineage>
        <taxon>Bacteria</taxon>
        <taxon>Bacillati</taxon>
        <taxon>Bacillota</taxon>
        <taxon>Bacilli</taxon>
        <taxon>Bacillales</taxon>
        <taxon>Paenibacillaceae</taxon>
        <taxon>Brevibacillus</taxon>
    </lineage>
</organism>
<name>A0ABQ0TK68_9BACL</name>
<evidence type="ECO:0000313" key="3">
    <source>
        <dbReference type="Proteomes" id="UP000319578"/>
    </source>
</evidence>
<keyword evidence="1" id="KW-1133">Transmembrane helix</keyword>
<protein>
    <submittedName>
        <fullName evidence="2">Uncharacterized protein</fullName>
    </submittedName>
</protein>
<keyword evidence="3" id="KW-1185">Reference proteome</keyword>
<keyword evidence="1" id="KW-0472">Membrane</keyword>
<proteinExistence type="predicted"/>
<sequence length="65" mass="6986">MVALPSSCCVAGSGVPVVLEQATKLPDRSNATAAMDIHFLFMFIPLSFLGIVTFSLSHVYRNGEK</sequence>
<reference evidence="2 3" key="1">
    <citation type="submission" date="2019-06" db="EMBL/GenBank/DDBJ databases">
        <title>Whole genome shotgun sequence of Brevibacillus reuszeri NBRC 15719.</title>
        <authorList>
            <person name="Hosoyama A."/>
            <person name="Uohara A."/>
            <person name="Ohji S."/>
            <person name="Ichikawa N."/>
        </authorList>
    </citation>
    <scope>NUCLEOTIDE SEQUENCE [LARGE SCALE GENOMIC DNA]</scope>
    <source>
        <strain evidence="2 3">NBRC 15719</strain>
    </source>
</reference>
<evidence type="ECO:0000256" key="1">
    <source>
        <dbReference type="SAM" id="Phobius"/>
    </source>
</evidence>
<feature type="transmembrane region" description="Helical" evidence="1">
    <location>
        <begin position="37"/>
        <end position="60"/>
    </location>
</feature>